<reference evidence="1 2" key="1">
    <citation type="submission" date="2020-08" db="EMBL/GenBank/DDBJ databases">
        <title>Pseudomonas sp. nov.</title>
        <authorList>
            <person name="Gieschler S."/>
            <person name="Fiedler G."/>
            <person name="Brinks E."/>
            <person name="Boehnlein C."/>
            <person name="Franz C.M.A.P."/>
            <person name="Kabisch J."/>
        </authorList>
    </citation>
    <scope>NUCLEOTIDE SEQUENCE [LARGE SCALE GENOMIC DNA]</scope>
    <source>
        <strain evidence="1 2">MBT-2</strain>
    </source>
</reference>
<keyword evidence="2" id="KW-1185">Reference proteome</keyword>
<dbReference type="Gene3D" id="3.40.50.300">
    <property type="entry name" value="P-loop containing nucleotide triphosphate hydrolases"/>
    <property type="match status" value="1"/>
</dbReference>
<comment type="caution">
    <text evidence="1">The sequence shown here is derived from an EMBL/GenBank/DDBJ whole genome shotgun (WGS) entry which is preliminary data.</text>
</comment>
<evidence type="ECO:0000313" key="1">
    <source>
        <dbReference type="EMBL" id="MBC2677540.1"/>
    </source>
</evidence>
<gene>
    <name evidence="1" type="ORF">H7993_03965</name>
</gene>
<dbReference type="AlphaFoldDB" id="A0A7X1G2Z5"/>
<dbReference type="InterPro" id="IPR027417">
    <property type="entry name" value="P-loop_NTPase"/>
</dbReference>
<name>A0A7X1G2Z5_9PSED</name>
<dbReference type="Proteomes" id="UP000546173">
    <property type="component" value="Unassembled WGS sequence"/>
</dbReference>
<protein>
    <submittedName>
        <fullName evidence="1">Helix-turn-helix domain-containing protein</fullName>
    </submittedName>
</protein>
<sequence length="496" mass="56291">MKFIYTLIAPPGAGKTSWLINQLVKPDARHSILAFPTKILSAEVQKRIEQLELNFIAIDSNTVEGSVTKALEERLLIRTHKIVICTHESLRMINPEALYEWTLYIDEVPTTWNCSTHSFTELSYRRVFDNITEVTKVGDKNRVTAKEDCRELIEGLASGNNSALTPDARTILKALLDRRSVVEVEDLDAKLKRTVRIVGIKHYTQAFEAAEKVLVMGAEVGKTLLGITLKGAGWSIQPVEADIDFAGYGNKVEIHPFFRNRSYSKSAALMKGGKLYPDYQKDCLLDAWLKVDVFRIIGNRRAILVAHQWCRAELPVPPHQDDSNIRFIPIDNRGINEYSEYTIAICLQHGNITPIEGRSLQTLAGLLSITQTISSDEIKNAVKYERFFESTLQSVCRTALRSRTSQSRILLFVQDLDIANFLAEKIGNCEINETYAEDYISPESALRKKRENLKLKAITLWEQNYSIESIAKEVGKTRRTVSSWIKPYRQIPQKDV</sequence>
<organism evidence="1 2">
    <name type="scientific">Pseudomonas baltica</name>
    <dbReference type="NCBI Taxonomy" id="2762576"/>
    <lineage>
        <taxon>Bacteria</taxon>
        <taxon>Pseudomonadati</taxon>
        <taxon>Pseudomonadota</taxon>
        <taxon>Gammaproteobacteria</taxon>
        <taxon>Pseudomonadales</taxon>
        <taxon>Pseudomonadaceae</taxon>
        <taxon>Pseudomonas</taxon>
    </lineage>
</organism>
<dbReference type="EMBL" id="JACMYH010000001">
    <property type="protein sequence ID" value="MBC2677540.1"/>
    <property type="molecule type" value="Genomic_DNA"/>
</dbReference>
<proteinExistence type="predicted"/>
<dbReference type="Pfam" id="PF13384">
    <property type="entry name" value="HTH_23"/>
    <property type="match status" value="1"/>
</dbReference>
<evidence type="ECO:0000313" key="2">
    <source>
        <dbReference type="Proteomes" id="UP000546173"/>
    </source>
</evidence>
<dbReference type="RefSeq" id="WP_185793517.1">
    <property type="nucleotide sequence ID" value="NZ_JACMYH010000001.1"/>
</dbReference>
<accession>A0A7X1G2Z5</accession>
<dbReference type="SUPFAM" id="SSF52540">
    <property type="entry name" value="P-loop containing nucleoside triphosphate hydrolases"/>
    <property type="match status" value="1"/>
</dbReference>